<dbReference type="PANTHER" id="PTHR37324">
    <property type="entry name" value="PTS SYSTEM GALACTITOL-SPECIFIC EIIC COMPONENT"/>
    <property type="match status" value="1"/>
</dbReference>
<keyword evidence="4" id="KW-0762">Sugar transport</keyword>
<dbReference type="InterPro" id="IPR004703">
    <property type="entry name" value="PTS_sugar-sp_permease"/>
</dbReference>
<evidence type="ECO:0000313" key="11">
    <source>
        <dbReference type="Proteomes" id="UP000246036"/>
    </source>
</evidence>
<evidence type="ECO:0000256" key="8">
    <source>
        <dbReference type="ARBA" id="ARBA00023136"/>
    </source>
</evidence>
<feature type="transmembrane region" description="Helical" evidence="9">
    <location>
        <begin position="252"/>
        <end position="280"/>
    </location>
</feature>
<dbReference type="InterPro" id="IPR013853">
    <property type="entry name" value="EIIC-GAT"/>
</dbReference>
<dbReference type="Pfam" id="PF03611">
    <property type="entry name" value="EIIC-GAT"/>
    <property type="match status" value="1"/>
</dbReference>
<evidence type="ECO:0000256" key="1">
    <source>
        <dbReference type="ARBA" id="ARBA00004651"/>
    </source>
</evidence>
<keyword evidence="8 9" id="KW-0472">Membrane</keyword>
<organism evidence="10 11">
    <name type="scientific">Lactobacillus kullabergensis</name>
    <dbReference type="NCBI Taxonomy" id="1218493"/>
    <lineage>
        <taxon>Bacteria</taxon>
        <taxon>Bacillati</taxon>
        <taxon>Bacillota</taxon>
        <taxon>Bacilli</taxon>
        <taxon>Lactobacillales</taxon>
        <taxon>Lactobacillaceae</taxon>
        <taxon>Lactobacillus</taxon>
    </lineage>
</organism>
<feature type="transmembrane region" description="Helical" evidence="9">
    <location>
        <begin position="143"/>
        <end position="161"/>
    </location>
</feature>
<comment type="subcellular location">
    <subcellularLocation>
        <location evidence="1">Cell membrane</location>
        <topology evidence="1">Multi-pass membrane protein</topology>
    </subcellularLocation>
</comment>
<evidence type="ECO:0000256" key="6">
    <source>
        <dbReference type="ARBA" id="ARBA00022692"/>
    </source>
</evidence>
<gene>
    <name evidence="10" type="ORF">DKL58_07455</name>
</gene>
<proteinExistence type="predicted"/>
<evidence type="ECO:0000256" key="9">
    <source>
        <dbReference type="SAM" id="Phobius"/>
    </source>
</evidence>
<dbReference type="EMBL" id="CP029477">
    <property type="protein sequence ID" value="AWM75819.1"/>
    <property type="molecule type" value="Genomic_DNA"/>
</dbReference>
<feature type="transmembrane region" description="Helical" evidence="9">
    <location>
        <begin position="423"/>
        <end position="439"/>
    </location>
</feature>
<evidence type="ECO:0000256" key="3">
    <source>
        <dbReference type="ARBA" id="ARBA00022475"/>
    </source>
</evidence>
<name>A0ABM6W1R5_9LACO</name>
<evidence type="ECO:0000256" key="2">
    <source>
        <dbReference type="ARBA" id="ARBA00022448"/>
    </source>
</evidence>
<keyword evidence="5" id="KW-0598">Phosphotransferase system</keyword>
<evidence type="ECO:0000313" key="10">
    <source>
        <dbReference type="EMBL" id="AWM75819.1"/>
    </source>
</evidence>
<keyword evidence="3" id="KW-1003">Cell membrane</keyword>
<feature type="transmembrane region" description="Helical" evidence="9">
    <location>
        <begin position="181"/>
        <end position="198"/>
    </location>
</feature>
<feature type="transmembrane region" description="Helical" evidence="9">
    <location>
        <begin position="219"/>
        <end position="240"/>
    </location>
</feature>
<evidence type="ECO:0000256" key="5">
    <source>
        <dbReference type="ARBA" id="ARBA00022683"/>
    </source>
</evidence>
<accession>A0ABM6W1R5</accession>
<feature type="transmembrane region" description="Helical" evidence="9">
    <location>
        <begin position="398"/>
        <end position="417"/>
    </location>
</feature>
<protein>
    <submittedName>
        <fullName evidence="10">PTS galactitol transporter subunit IIC</fullName>
    </submittedName>
</protein>
<keyword evidence="6 9" id="KW-0812">Transmembrane</keyword>
<dbReference type="PIRSF" id="PIRSF006304">
    <property type="entry name" value="GatC"/>
    <property type="match status" value="1"/>
</dbReference>
<feature type="transmembrane region" description="Helical" evidence="9">
    <location>
        <begin position="15"/>
        <end position="32"/>
    </location>
</feature>
<dbReference type="RefSeq" id="WP_109586651.1">
    <property type="nucleotide sequence ID" value="NZ_CP029477.1"/>
</dbReference>
<feature type="transmembrane region" description="Helical" evidence="9">
    <location>
        <begin position="80"/>
        <end position="112"/>
    </location>
</feature>
<keyword evidence="11" id="KW-1185">Reference proteome</keyword>
<dbReference type="Proteomes" id="UP000246036">
    <property type="component" value="Chromosome"/>
</dbReference>
<sequence>MQTFKTIMDTFGPNIFVPVVIFIICLFMRINVKKAFNSAILAAVGLVGFSMITDYFTPVISPVVDKMLKIAHLNLPVLDIGWQATAVIAYSTRIGMIFIGILLVFQIFLFAVKWTNVFMPSDLWNNYSLILWGSELYLMTKNVWLASFLMLFGNLVCLLYSEMIATRWSTYYGYPQCTLTAPHQVCNVPIALILNYVLSKLGADKIQLNPKKIQEKLGFLGDPMIIGFIVGMLLGLIGNFTMLTSIKSWGQILTTAVTTAAVMTIFPKVGSIFAASFSSITSASQKSMKKGGREWYVAVNDALGYGETATLTTGILMIPFALILAFVLPGNLVVPVMCLTGFAYDSEINVALSNGNIFKALIMDIIIFTGQLYIGSYFAPMFTKIARETGVTMPKGSLMVIGFVAANILMGLITIGFLTKNPLIIGIIVLLYVVQFIYYKKNKQKVTDIIEKHSDYSDSLNKNLKVS</sequence>
<evidence type="ECO:0000256" key="4">
    <source>
        <dbReference type="ARBA" id="ARBA00022597"/>
    </source>
</evidence>
<feature type="transmembrane region" description="Helical" evidence="9">
    <location>
        <begin position="356"/>
        <end position="378"/>
    </location>
</feature>
<feature type="transmembrane region" description="Helical" evidence="9">
    <location>
        <begin position="39"/>
        <end position="60"/>
    </location>
</feature>
<dbReference type="PANTHER" id="PTHR37324:SF2">
    <property type="entry name" value="PTS SYSTEM GALACTITOL-SPECIFIC EIIC COMPONENT"/>
    <property type="match status" value="1"/>
</dbReference>
<keyword evidence="7 9" id="KW-1133">Transmembrane helix</keyword>
<evidence type="ECO:0000256" key="7">
    <source>
        <dbReference type="ARBA" id="ARBA00022989"/>
    </source>
</evidence>
<feature type="transmembrane region" description="Helical" evidence="9">
    <location>
        <begin position="320"/>
        <end position="344"/>
    </location>
</feature>
<reference evidence="10 11" key="1">
    <citation type="submission" date="2018-05" db="EMBL/GenBank/DDBJ databases">
        <title>Reference genomes for bee gut microbiota database.</title>
        <authorList>
            <person name="Ellegaard K.M."/>
        </authorList>
    </citation>
    <scope>NUCLEOTIDE SEQUENCE [LARGE SCALE GENOMIC DNA]</scope>
    <source>
        <strain evidence="10 11">ESL0186</strain>
    </source>
</reference>
<keyword evidence="2" id="KW-0813">Transport</keyword>